<dbReference type="PRINTS" id="PR00738">
    <property type="entry name" value="GLHYDRLASE20"/>
</dbReference>
<evidence type="ECO:0000256" key="9">
    <source>
        <dbReference type="SAM" id="SignalP"/>
    </source>
</evidence>
<dbReference type="Pfam" id="PF02838">
    <property type="entry name" value="Glyco_hydro_20b"/>
    <property type="match status" value="1"/>
</dbReference>
<evidence type="ECO:0000256" key="8">
    <source>
        <dbReference type="PIRSR" id="PIRSR625705-1"/>
    </source>
</evidence>
<dbReference type="SUPFAM" id="SSF51445">
    <property type="entry name" value="(Trans)glycosidases"/>
    <property type="match status" value="1"/>
</dbReference>
<evidence type="ECO:0000256" key="6">
    <source>
        <dbReference type="ARBA" id="ARBA00030512"/>
    </source>
</evidence>
<dbReference type="GO" id="GO:0005975">
    <property type="term" value="P:carbohydrate metabolic process"/>
    <property type="evidence" value="ECO:0007669"/>
    <property type="project" value="InterPro"/>
</dbReference>
<dbReference type="Proteomes" id="UP000549394">
    <property type="component" value="Unassembled WGS sequence"/>
</dbReference>
<evidence type="ECO:0000256" key="4">
    <source>
        <dbReference type="ARBA" id="ARBA00022801"/>
    </source>
</evidence>
<organism evidence="11 12">
    <name type="scientific">Dimorphilus gyrociliatus</name>
    <dbReference type="NCBI Taxonomy" id="2664684"/>
    <lineage>
        <taxon>Eukaryota</taxon>
        <taxon>Metazoa</taxon>
        <taxon>Spiralia</taxon>
        <taxon>Lophotrochozoa</taxon>
        <taxon>Annelida</taxon>
        <taxon>Polychaeta</taxon>
        <taxon>Polychaeta incertae sedis</taxon>
        <taxon>Dinophilidae</taxon>
        <taxon>Dimorphilus</taxon>
    </lineage>
</organism>
<dbReference type="Pfam" id="PF03174">
    <property type="entry name" value="CHB_HEX_C"/>
    <property type="match status" value="1"/>
</dbReference>
<accession>A0A7I8W691</accession>
<evidence type="ECO:0000256" key="1">
    <source>
        <dbReference type="ARBA" id="ARBA00001231"/>
    </source>
</evidence>
<protein>
    <recommendedName>
        <fullName evidence="3">beta-N-acetylhexosaminidase</fullName>
        <ecNumber evidence="3">3.2.1.52</ecNumber>
    </recommendedName>
    <alternativeName>
        <fullName evidence="6">Beta-N-acetylhexosaminidase</fullName>
    </alternativeName>
    <alternativeName>
        <fullName evidence="7">N-acetyl-beta-glucosaminidase</fullName>
    </alternativeName>
</protein>
<dbReference type="GO" id="GO:0004563">
    <property type="term" value="F:beta-N-acetylhexosaminidase activity"/>
    <property type="evidence" value="ECO:0007669"/>
    <property type="project" value="UniProtKB-EC"/>
</dbReference>
<keyword evidence="9" id="KW-0732">Signal</keyword>
<evidence type="ECO:0000259" key="10">
    <source>
        <dbReference type="SMART" id="SM01081"/>
    </source>
</evidence>
<dbReference type="EC" id="3.2.1.52" evidence="3"/>
<feature type="domain" description="Chitobiase/beta-hexosaminidases N-terminal" evidence="10">
    <location>
        <begin position="30"/>
        <end position="183"/>
    </location>
</feature>
<evidence type="ECO:0000256" key="3">
    <source>
        <dbReference type="ARBA" id="ARBA00012663"/>
    </source>
</evidence>
<dbReference type="SUPFAM" id="SSF49384">
    <property type="entry name" value="Carbohydrate-binding domain"/>
    <property type="match status" value="1"/>
</dbReference>
<comment type="similarity">
    <text evidence="2">Belongs to the glycosyl hydrolase 20 family.</text>
</comment>
<dbReference type="InterPro" id="IPR008965">
    <property type="entry name" value="CBM2/CBM3_carb-bd_dom_sf"/>
</dbReference>
<evidence type="ECO:0000256" key="2">
    <source>
        <dbReference type="ARBA" id="ARBA00006285"/>
    </source>
</evidence>
<dbReference type="PANTHER" id="PTHR22600">
    <property type="entry name" value="BETA-HEXOSAMINIDASE"/>
    <property type="match status" value="1"/>
</dbReference>
<dbReference type="SMART" id="SM01081">
    <property type="entry name" value="CHB_HEX"/>
    <property type="match status" value="1"/>
</dbReference>
<dbReference type="InterPro" id="IPR015882">
    <property type="entry name" value="HEX_bac_N"/>
</dbReference>
<dbReference type="SUPFAM" id="SSF81296">
    <property type="entry name" value="E set domains"/>
    <property type="match status" value="1"/>
</dbReference>
<dbReference type="Gene3D" id="3.30.379.10">
    <property type="entry name" value="Chitobiase/beta-hexosaminidase domain 2-like"/>
    <property type="match status" value="1"/>
</dbReference>
<dbReference type="InterPro" id="IPR004866">
    <property type="entry name" value="CHB/HEX_N_dom"/>
</dbReference>
<dbReference type="InterPro" id="IPR014756">
    <property type="entry name" value="Ig_E-set"/>
</dbReference>
<reference evidence="11 12" key="1">
    <citation type="submission" date="2020-08" db="EMBL/GenBank/DDBJ databases">
        <authorList>
            <person name="Hejnol A."/>
        </authorList>
    </citation>
    <scope>NUCLEOTIDE SEQUENCE [LARGE SCALE GENOMIC DNA]</scope>
</reference>
<dbReference type="AlphaFoldDB" id="A0A7I8W691"/>
<evidence type="ECO:0000256" key="7">
    <source>
        <dbReference type="ARBA" id="ARBA00033000"/>
    </source>
</evidence>
<dbReference type="Pfam" id="PF03173">
    <property type="entry name" value="CHB_HEX"/>
    <property type="match status" value="1"/>
</dbReference>
<feature type="active site" description="Proton donor" evidence="8">
    <location>
        <position position="521"/>
    </location>
</feature>
<dbReference type="InterPro" id="IPR029018">
    <property type="entry name" value="Hex-like_dom2"/>
</dbReference>
<dbReference type="GO" id="GO:0016020">
    <property type="term" value="C:membrane"/>
    <property type="evidence" value="ECO:0007669"/>
    <property type="project" value="TreeGrafter"/>
</dbReference>
<dbReference type="SUPFAM" id="SSF55545">
    <property type="entry name" value="beta-N-acetylhexosaminidase-like domain"/>
    <property type="match status" value="1"/>
</dbReference>
<dbReference type="PANTHER" id="PTHR22600:SF57">
    <property type="entry name" value="BETA-N-ACETYLHEXOSAMINIDASE"/>
    <property type="match status" value="1"/>
</dbReference>
<dbReference type="GO" id="GO:0030247">
    <property type="term" value="F:polysaccharide binding"/>
    <property type="evidence" value="ECO:0007669"/>
    <property type="project" value="InterPro"/>
</dbReference>
<dbReference type="InterPro" id="IPR012291">
    <property type="entry name" value="CBM2_carb-bd_dom_sf"/>
</dbReference>
<keyword evidence="4" id="KW-0378">Hydrolase</keyword>
<keyword evidence="12" id="KW-1185">Reference proteome</keyword>
<dbReference type="InterPro" id="IPR025705">
    <property type="entry name" value="Beta_hexosaminidase_sua/sub"/>
</dbReference>
<dbReference type="EMBL" id="CAJFCJ010000020">
    <property type="protein sequence ID" value="CAD5124071.1"/>
    <property type="molecule type" value="Genomic_DNA"/>
</dbReference>
<dbReference type="GO" id="GO:0030203">
    <property type="term" value="P:glycosaminoglycan metabolic process"/>
    <property type="evidence" value="ECO:0007669"/>
    <property type="project" value="TreeGrafter"/>
</dbReference>
<gene>
    <name evidence="11" type="ORF">DGYR_LOCUS11667</name>
</gene>
<dbReference type="InterPro" id="IPR015883">
    <property type="entry name" value="Glyco_hydro_20_cat"/>
</dbReference>
<comment type="caution">
    <text evidence="11">The sequence shown here is derived from an EMBL/GenBank/DDBJ whole genome shotgun (WGS) entry which is preliminary data.</text>
</comment>
<name>A0A7I8W691_9ANNE</name>
<dbReference type="Pfam" id="PF00728">
    <property type="entry name" value="Glyco_hydro_20"/>
    <property type="match status" value="1"/>
</dbReference>
<dbReference type="InterPro" id="IPR017853">
    <property type="entry name" value="GH"/>
</dbReference>
<dbReference type="OrthoDB" id="428480at2759"/>
<evidence type="ECO:0000313" key="11">
    <source>
        <dbReference type="EMBL" id="CAD5124071.1"/>
    </source>
</evidence>
<evidence type="ECO:0000313" key="12">
    <source>
        <dbReference type="Proteomes" id="UP000549394"/>
    </source>
</evidence>
<dbReference type="Gene3D" id="3.20.20.80">
    <property type="entry name" value="Glycosidases"/>
    <property type="match status" value="1"/>
</dbReference>
<evidence type="ECO:0000256" key="5">
    <source>
        <dbReference type="ARBA" id="ARBA00023295"/>
    </source>
</evidence>
<keyword evidence="5" id="KW-0326">Glycosidase</keyword>
<dbReference type="Gene3D" id="2.60.40.290">
    <property type="match status" value="1"/>
</dbReference>
<proteinExistence type="inferred from homology"/>
<feature type="chain" id="PRO_5029557521" description="beta-N-acetylhexosaminidase" evidence="9">
    <location>
        <begin position="19"/>
        <end position="822"/>
    </location>
</feature>
<sequence length="822" mass="94821">MYCLLIFLALFNINLSLTTLEQKGIDYFATNVKVTYNVKDNRPPNTFDAEIILKNDGMQNISGTWHLYFSHVRLITKQNFTHNIPNIDLELDHIDGSLYLIKQKNINYILQSNSQISLKFKPRLWLVARTDNMPNWYVVNENLLPRTIHSTINEDLTFTGPFDKPEKWKRSTQDKYDPFNAAKRFDNYIDNKGTKGKIVIPTPYQHKILEGEINLENDEWVIVNTHNEFQNEANYLSKKLNMKVLNNNIGISSFYIEFTKFPFMVSPSLERKESYGLIVDPDKLLISIISDEPVGIFHGVQTLISILESYKAENEKRGRIPALHLADGPRYPYRGLHLDVSRNFHDVQTIKTILETMAMYKLNKFHFHLTDDEGWRLEIPGIPEITDKGAKRCHSKNFADCISPQFGSGPTSSSSGSGYYTVDEYKDILTYAKERHIEVIPEFDMPGHCHAAIQSLKNHLTYALSDPDDTSEYLSVQYYKDNAVNPCINSTYAFVAKVVEEVKRLHQNIQPLKVFNIGGDEVAKSAWIGSKICKEKYPNTTNVELKKIFMQKVSEIVKNENLDLAAWQDGLIDGVKPFPKDDLANEKIYAYLWDNIWEFGKANLTYVFANSNYSVVLSHATHLYFDHPNEPDPEERGFYWATRYTPIDKVFAFRPDSVYDNIDVNRNGDPIVKDQFCQNGVCVNLTKPENIVGMQGHVWSETIRTSNQLHSMLYPRLLALAERAWHKADWEQENVKDEEKKRKEDWSEFAHALGNKELKRLDKMNIHYYLNVPGAKVDGAKLKARTTFPGMPIMFKQGDENLQLYKENIQVKNDKTITLVTG</sequence>
<dbReference type="InterPro" id="IPR004867">
    <property type="entry name" value="CHB_C_dom"/>
</dbReference>
<comment type="catalytic activity">
    <reaction evidence="1">
        <text>Hydrolysis of terminal non-reducing N-acetyl-D-hexosamine residues in N-acetyl-beta-D-hexosaminides.</text>
        <dbReference type="EC" id="3.2.1.52"/>
    </reaction>
</comment>
<feature type="signal peptide" evidence="9">
    <location>
        <begin position="1"/>
        <end position="18"/>
    </location>
</feature>